<comment type="caution">
    <text evidence="3">The sequence shown here is derived from an EMBL/GenBank/DDBJ whole genome shotgun (WGS) entry which is preliminary data.</text>
</comment>
<organism evidence="3">
    <name type="scientific">mine drainage metagenome</name>
    <dbReference type="NCBI Taxonomy" id="410659"/>
    <lineage>
        <taxon>unclassified sequences</taxon>
        <taxon>metagenomes</taxon>
        <taxon>ecological metagenomes</taxon>
    </lineage>
</organism>
<dbReference type="AlphaFoldDB" id="A0A1J5SYD4"/>
<comment type="similarity">
    <text evidence="1">Belongs to the short-chain dehydrogenases/reductases (SDR) family.</text>
</comment>
<evidence type="ECO:0000256" key="1">
    <source>
        <dbReference type="ARBA" id="ARBA00006484"/>
    </source>
</evidence>
<dbReference type="EC" id="1.1.1.325" evidence="3"/>
<dbReference type="Gene3D" id="3.40.50.720">
    <property type="entry name" value="NAD(P)-binding Rossmann-like Domain"/>
    <property type="match status" value="1"/>
</dbReference>
<dbReference type="GO" id="GO:0016020">
    <property type="term" value="C:membrane"/>
    <property type="evidence" value="ECO:0007669"/>
    <property type="project" value="TreeGrafter"/>
</dbReference>
<dbReference type="SUPFAM" id="SSF51735">
    <property type="entry name" value="NAD(P)-binding Rossmann-fold domains"/>
    <property type="match status" value="1"/>
</dbReference>
<gene>
    <name evidence="3" type="ORF">GALL_128460</name>
</gene>
<name>A0A1J5SYD4_9ZZZZ</name>
<dbReference type="CDD" id="cd05233">
    <property type="entry name" value="SDR_c"/>
    <property type="match status" value="1"/>
</dbReference>
<protein>
    <submittedName>
        <fullName evidence="3">Sepiapterin reductase</fullName>
        <ecNumber evidence="3">1.1.1.325</ecNumber>
    </submittedName>
</protein>
<keyword evidence="2 3" id="KW-0560">Oxidoreductase</keyword>
<reference evidence="3" key="1">
    <citation type="submission" date="2016-10" db="EMBL/GenBank/DDBJ databases">
        <title>Sequence of Gallionella enrichment culture.</title>
        <authorList>
            <person name="Poehlein A."/>
            <person name="Muehling M."/>
            <person name="Daniel R."/>
        </authorList>
    </citation>
    <scope>NUCLEOTIDE SEQUENCE</scope>
</reference>
<proteinExistence type="inferred from homology"/>
<dbReference type="InterPro" id="IPR002347">
    <property type="entry name" value="SDR_fam"/>
</dbReference>
<dbReference type="PANTHER" id="PTHR44196">
    <property type="entry name" value="DEHYDROGENASE/REDUCTASE SDR FAMILY MEMBER 7B"/>
    <property type="match status" value="1"/>
</dbReference>
<dbReference type="PRINTS" id="PR00081">
    <property type="entry name" value="GDHRDH"/>
</dbReference>
<sequence>MNIIITGASKGIGKAIAHQFAAANNTLFLCARNEDVLHKTADELRQQFPQSTIHTKIVDMRQKQAVQDFATWCLSFGVPDIVVNNAGKFLPGSVHSEADGILEKMIETNLYSAYHLTRALLPAMIKNKSGHIFNICSIASLQAYKNGGSYSISKFALLGFSKNLREELKPFNIKVTAVLPGATLSDSWAGSGVDENRIMEAGDVAKMIFAASQLSPQACVEEIIMRPQLGDL</sequence>
<evidence type="ECO:0000313" key="3">
    <source>
        <dbReference type="EMBL" id="OIR05030.1"/>
    </source>
</evidence>
<dbReference type="PRINTS" id="PR00080">
    <property type="entry name" value="SDRFAMILY"/>
</dbReference>
<dbReference type="PANTHER" id="PTHR44196:SF1">
    <property type="entry name" value="DEHYDROGENASE_REDUCTASE SDR FAMILY MEMBER 7B"/>
    <property type="match status" value="1"/>
</dbReference>
<dbReference type="InterPro" id="IPR020904">
    <property type="entry name" value="Sc_DH/Rdtase_CS"/>
</dbReference>
<dbReference type="EMBL" id="MLJW01000053">
    <property type="protein sequence ID" value="OIR05030.1"/>
    <property type="molecule type" value="Genomic_DNA"/>
</dbReference>
<dbReference type="Pfam" id="PF00106">
    <property type="entry name" value="adh_short"/>
    <property type="match status" value="1"/>
</dbReference>
<evidence type="ECO:0000256" key="2">
    <source>
        <dbReference type="ARBA" id="ARBA00023002"/>
    </source>
</evidence>
<dbReference type="InterPro" id="IPR036291">
    <property type="entry name" value="NAD(P)-bd_dom_sf"/>
</dbReference>
<dbReference type="PROSITE" id="PS00061">
    <property type="entry name" value="ADH_SHORT"/>
    <property type="match status" value="1"/>
</dbReference>
<accession>A0A1J5SYD4</accession>
<dbReference type="GO" id="GO:0016491">
    <property type="term" value="F:oxidoreductase activity"/>
    <property type="evidence" value="ECO:0007669"/>
    <property type="project" value="UniProtKB-KW"/>
</dbReference>